<evidence type="ECO:0000259" key="7">
    <source>
        <dbReference type="PROSITE" id="PS51787"/>
    </source>
</evidence>
<dbReference type="InterPro" id="IPR011990">
    <property type="entry name" value="TPR-like_helical_dom_sf"/>
</dbReference>
<dbReference type="GO" id="GO:0005737">
    <property type="term" value="C:cytoplasm"/>
    <property type="evidence" value="ECO:0007669"/>
    <property type="project" value="UniProtKB-ARBA"/>
</dbReference>
<dbReference type="Gene3D" id="3.30.40.10">
    <property type="entry name" value="Zinc/RING finger domain, C3HC4 (zinc finger)"/>
    <property type="match status" value="1"/>
</dbReference>
<reference evidence="9" key="1">
    <citation type="journal article" date="2016" name="Nature">
        <title>The genome of the seagrass Zostera marina reveals angiosperm adaptation to the sea.</title>
        <authorList>
            <person name="Olsen J.L."/>
            <person name="Rouze P."/>
            <person name="Verhelst B."/>
            <person name="Lin Y.-C."/>
            <person name="Bayer T."/>
            <person name="Collen J."/>
            <person name="Dattolo E."/>
            <person name="De Paoli E."/>
            <person name="Dittami S."/>
            <person name="Maumus F."/>
            <person name="Michel G."/>
            <person name="Kersting A."/>
            <person name="Lauritano C."/>
            <person name="Lohaus R."/>
            <person name="Toepel M."/>
            <person name="Tonon T."/>
            <person name="Vanneste K."/>
            <person name="Amirebrahimi M."/>
            <person name="Brakel J."/>
            <person name="Bostroem C."/>
            <person name="Chovatia M."/>
            <person name="Grimwood J."/>
            <person name="Jenkins J.W."/>
            <person name="Jueterbock A."/>
            <person name="Mraz A."/>
            <person name="Stam W.T."/>
            <person name="Tice H."/>
            <person name="Bornberg-Bauer E."/>
            <person name="Green P.J."/>
            <person name="Pearson G.A."/>
            <person name="Procaccini G."/>
            <person name="Duarte C.M."/>
            <person name="Schmutz J."/>
            <person name="Reusch T.B.H."/>
            <person name="Van de Peer Y."/>
        </authorList>
    </citation>
    <scope>NUCLEOTIDE SEQUENCE [LARGE SCALE GENOMIC DNA]</scope>
    <source>
        <strain evidence="9">cv. Finnish</strain>
    </source>
</reference>
<dbReference type="InterPro" id="IPR017907">
    <property type="entry name" value="Znf_RING_CS"/>
</dbReference>
<sequence length="477" mass="54775">MAENSSILPNVEFESPEEFISEEYEHTTGLAPDQLIQAREIVRKGNQSFQDNKVDEAIGYYSKALVFIPEDPVILSNRSAAFSRISKLLRSRSSSESEYQPLNGLDPTTHAALALKDAEKVLKVRSNSAKSYILKANALVLLDLYDEGRETLLQGLQVDPHSSSLQNFFKDLERISGCSVQNGKRRKLQHYDDFECILCLKLLYEPVTTPCGHSFCRNCLFQSMDHGNKCPICRTILYISRRKYPISVTLNNIIQKNFPEEHAERQAEKNKLTNLVGDIMPLFVMDAILPTQKLSINVFEPRYRLMIRRIMEGNRRMGMVIIDPGTNTISDIACEVEITECEHLPDGRFYLEVEGRRRFNIIRSWDQDGYRVAEVEWFQDTHPLENTPERDELQVLASRAVTAAQMLRQSHGNSRLNSRRSERMPSEDEPELLSFWLADLLNTGPLDRLNLLRMTDTRERITHMLNYQGELQGCAIQ</sequence>
<dbReference type="OMA" id="MGMVVID"/>
<dbReference type="SMART" id="SM00464">
    <property type="entry name" value="LON"/>
    <property type="match status" value="1"/>
</dbReference>
<dbReference type="PROSITE" id="PS50005">
    <property type="entry name" value="TPR"/>
    <property type="match status" value="1"/>
</dbReference>
<keyword evidence="9" id="KW-1185">Reference proteome</keyword>
<feature type="repeat" description="TPR" evidence="5">
    <location>
        <begin position="38"/>
        <end position="71"/>
    </location>
</feature>
<dbReference type="Gene3D" id="2.30.130.40">
    <property type="entry name" value="LON domain-like"/>
    <property type="match status" value="1"/>
</dbReference>
<evidence type="ECO:0000313" key="8">
    <source>
        <dbReference type="EMBL" id="KMZ61855.1"/>
    </source>
</evidence>
<dbReference type="InterPro" id="IPR019734">
    <property type="entry name" value="TPR_rpt"/>
</dbReference>
<accession>A0A0K9P0V6</accession>
<dbReference type="InterPro" id="IPR015947">
    <property type="entry name" value="PUA-like_sf"/>
</dbReference>
<dbReference type="STRING" id="29655.A0A0K9P0V6"/>
<name>A0A0K9P0V6_ZOSMR</name>
<dbReference type="PROSITE" id="PS00518">
    <property type="entry name" value="ZF_RING_1"/>
    <property type="match status" value="1"/>
</dbReference>
<feature type="domain" description="RING-type" evidence="6">
    <location>
        <begin position="196"/>
        <end position="234"/>
    </location>
</feature>
<dbReference type="SUPFAM" id="SSF88697">
    <property type="entry name" value="PUA domain-like"/>
    <property type="match status" value="1"/>
</dbReference>
<evidence type="ECO:0000256" key="5">
    <source>
        <dbReference type="PROSITE-ProRule" id="PRU00339"/>
    </source>
</evidence>
<organism evidence="8 9">
    <name type="scientific">Zostera marina</name>
    <name type="common">Eelgrass</name>
    <dbReference type="NCBI Taxonomy" id="29655"/>
    <lineage>
        <taxon>Eukaryota</taxon>
        <taxon>Viridiplantae</taxon>
        <taxon>Streptophyta</taxon>
        <taxon>Embryophyta</taxon>
        <taxon>Tracheophyta</taxon>
        <taxon>Spermatophyta</taxon>
        <taxon>Magnoliopsida</taxon>
        <taxon>Liliopsida</taxon>
        <taxon>Zosteraceae</taxon>
        <taxon>Zostera</taxon>
    </lineage>
</organism>
<dbReference type="GO" id="GO:0008270">
    <property type="term" value="F:zinc ion binding"/>
    <property type="evidence" value="ECO:0007669"/>
    <property type="project" value="UniProtKB-KW"/>
</dbReference>
<dbReference type="CDD" id="cd16514">
    <property type="entry name" value="RING-HC_LONFs_rpt2"/>
    <property type="match status" value="1"/>
</dbReference>
<evidence type="ECO:0000256" key="2">
    <source>
        <dbReference type="ARBA" id="ARBA00022771"/>
    </source>
</evidence>
<dbReference type="Pfam" id="PF13923">
    <property type="entry name" value="zf-C3HC4_2"/>
    <property type="match status" value="1"/>
</dbReference>
<keyword evidence="3" id="KW-0862">Zinc</keyword>
<dbReference type="PROSITE" id="PS50089">
    <property type="entry name" value="ZF_RING_2"/>
    <property type="match status" value="1"/>
</dbReference>
<keyword evidence="2 4" id="KW-0863">Zinc-finger</keyword>
<protein>
    <submittedName>
        <fullName evidence="8">LON peptidase N-terminal domain and ring finger 1</fullName>
    </submittedName>
</protein>
<dbReference type="SMART" id="SM00028">
    <property type="entry name" value="TPR"/>
    <property type="match status" value="2"/>
</dbReference>
<dbReference type="InterPro" id="IPR013083">
    <property type="entry name" value="Znf_RING/FYVE/PHD"/>
</dbReference>
<dbReference type="SMART" id="SM00184">
    <property type="entry name" value="RING"/>
    <property type="match status" value="1"/>
</dbReference>
<evidence type="ECO:0000256" key="4">
    <source>
        <dbReference type="PROSITE-ProRule" id="PRU00175"/>
    </source>
</evidence>
<keyword evidence="5" id="KW-0802">TPR repeat</keyword>
<dbReference type="InterPro" id="IPR046336">
    <property type="entry name" value="Lon_prtase_N_sf"/>
</dbReference>
<dbReference type="InterPro" id="IPR003111">
    <property type="entry name" value="Lon_prtase_N"/>
</dbReference>
<comment type="caution">
    <text evidence="8">The sequence shown here is derived from an EMBL/GenBank/DDBJ whole genome shotgun (WGS) entry which is preliminary data.</text>
</comment>
<dbReference type="SUPFAM" id="SSF48452">
    <property type="entry name" value="TPR-like"/>
    <property type="match status" value="1"/>
</dbReference>
<gene>
    <name evidence="8" type="ORF">ZOSMA_4G01440</name>
</gene>
<dbReference type="Pfam" id="PF02190">
    <property type="entry name" value="LON_substr_bdg"/>
    <property type="match status" value="1"/>
</dbReference>
<dbReference type="Gene3D" id="1.25.40.10">
    <property type="entry name" value="Tetratricopeptide repeat domain"/>
    <property type="match status" value="1"/>
</dbReference>
<dbReference type="InterPro" id="IPR001841">
    <property type="entry name" value="Znf_RING"/>
</dbReference>
<dbReference type="OrthoDB" id="264917at2759"/>
<dbReference type="Proteomes" id="UP000036987">
    <property type="component" value="Unassembled WGS sequence"/>
</dbReference>
<dbReference type="SUPFAM" id="SSF57850">
    <property type="entry name" value="RING/U-box"/>
    <property type="match status" value="1"/>
</dbReference>
<evidence type="ECO:0000256" key="3">
    <source>
        <dbReference type="ARBA" id="ARBA00022833"/>
    </source>
</evidence>
<dbReference type="PROSITE" id="PS51787">
    <property type="entry name" value="LON_N"/>
    <property type="match status" value="1"/>
</dbReference>
<dbReference type="PANTHER" id="PTHR23327:SF42">
    <property type="entry name" value="LON PEPTIDASE N-TERMINAL DOMAIN AND RING FINGER PROTEIN C14F5.10C"/>
    <property type="match status" value="1"/>
</dbReference>
<evidence type="ECO:0000313" key="9">
    <source>
        <dbReference type="Proteomes" id="UP000036987"/>
    </source>
</evidence>
<proteinExistence type="predicted"/>
<feature type="domain" description="Lon N-terminal" evidence="7">
    <location>
        <begin position="277"/>
        <end position="472"/>
    </location>
</feature>
<dbReference type="EMBL" id="LFYR01001430">
    <property type="protein sequence ID" value="KMZ61855.1"/>
    <property type="molecule type" value="Genomic_DNA"/>
</dbReference>
<evidence type="ECO:0000259" key="6">
    <source>
        <dbReference type="PROSITE" id="PS50089"/>
    </source>
</evidence>
<keyword evidence="1" id="KW-0479">Metal-binding</keyword>
<dbReference type="AlphaFoldDB" id="A0A0K9P0V6"/>
<evidence type="ECO:0000256" key="1">
    <source>
        <dbReference type="ARBA" id="ARBA00022723"/>
    </source>
</evidence>
<dbReference type="PANTHER" id="PTHR23327">
    <property type="entry name" value="RING FINGER PROTEIN 127"/>
    <property type="match status" value="1"/>
</dbReference>